<dbReference type="InterPro" id="IPR001909">
    <property type="entry name" value="KRAB"/>
</dbReference>
<keyword evidence="7" id="KW-0862">Zinc</keyword>
<feature type="domain" description="KRAB" evidence="14">
    <location>
        <begin position="24"/>
        <end position="91"/>
    </location>
</feature>
<dbReference type="GO" id="GO:0008270">
    <property type="term" value="F:zinc ion binding"/>
    <property type="evidence" value="ECO:0007669"/>
    <property type="project" value="UniProtKB-KW"/>
</dbReference>
<dbReference type="SUPFAM" id="SSF57667">
    <property type="entry name" value="beta-beta-alpha zinc fingers"/>
    <property type="match status" value="4"/>
</dbReference>
<comment type="similarity">
    <text evidence="3">Belongs to the krueppel C2H2-type zinc-finger protein family.</text>
</comment>
<dbReference type="KEGG" id="bbis:104983983"/>
<keyword evidence="10" id="KW-0804">Transcription</keyword>
<keyword evidence="11" id="KW-0539">Nucleus</keyword>
<dbReference type="PROSITE" id="PS00028">
    <property type="entry name" value="ZINC_FINGER_C2H2_1"/>
    <property type="match status" value="4"/>
</dbReference>
<feature type="domain" description="C2H2-type" evidence="13">
    <location>
        <begin position="406"/>
        <end position="433"/>
    </location>
</feature>
<keyword evidence="15" id="KW-1185">Reference proteome</keyword>
<accession>A0A6P3GZR7</accession>
<evidence type="ECO:0000256" key="9">
    <source>
        <dbReference type="ARBA" id="ARBA00023125"/>
    </source>
</evidence>
<keyword evidence="6 12" id="KW-0863">Zinc-finger</keyword>
<dbReference type="Gene3D" id="3.30.160.60">
    <property type="entry name" value="Classic Zinc Finger"/>
    <property type="match status" value="7"/>
</dbReference>
<dbReference type="FunFam" id="3.30.160.60:FF:002061">
    <property type="entry name" value="Uncharacterized protein"/>
    <property type="match status" value="1"/>
</dbReference>
<evidence type="ECO:0000256" key="6">
    <source>
        <dbReference type="ARBA" id="ARBA00022771"/>
    </source>
</evidence>
<dbReference type="AlphaFoldDB" id="A0A6P3GZR7"/>
<dbReference type="CDD" id="cd07765">
    <property type="entry name" value="KRAB_A-box"/>
    <property type="match status" value="1"/>
</dbReference>
<evidence type="ECO:0000256" key="3">
    <source>
        <dbReference type="ARBA" id="ARBA00006991"/>
    </source>
</evidence>
<evidence type="ECO:0000256" key="1">
    <source>
        <dbReference type="ARBA" id="ARBA00003767"/>
    </source>
</evidence>
<feature type="domain" description="C2H2-type" evidence="13">
    <location>
        <begin position="434"/>
        <end position="461"/>
    </location>
</feature>
<keyword evidence="9" id="KW-0238">DNA-binding</keyword>
<feature type="domain" description="C2H2-type" evidence="13">
    <location>
        <begin position="322"/>
        <end position="349"/>
    </location>
</feature>
<dbReference type="FunFam" id="3.30.160.60:FF:000176">
    <property type="entry name" value="zinc finger protein 70"/>
    <property type="match status" value="1"/>
</dbReference>
<dbReference type="SMART" id="SM00349">
    <property type="entry name" value="KRAB"/>
    <property type="match status" value="1"/>
</dbReference>
<protein>
    <submittedName>
        <fullName evidence="16">Zinc finger protein 829-like</fullName>
    </submittedName>
</protein>
<dbReference type="InterPro" id="IPR036051">
    <property type="entry name" value="KRAB_dom_sf"/>
</dbReference>
<keyword evidence="8" id="KW-0805">Transcription regulation</keyword>
<evidence type="ECO:0000256" key="5">
    <source>
        <dbReference type="ARBA" id="ARBA00022737"/>
    </source>
</evidence>
<evidence type="ECO:0000256" key="7">
    <source>
        <dbReference type="ARBA" id="ARBA00022833"/>
    </source>
</evidence>
<dbReference type="FunFam" id="3.30.160.60:FF:000020">
    <property type="entry name" value="Zinc finger protein 14 homolog"/>
    <property type="match status" value="1"/>
</dbReference>
<dbReference type="GO" id="GO:0000978">
    <property type="term" value="F:RNA polymerase II cis-regulatory region sequence-specific DNA binding"/>
    <property type="evidence" value="ECO:0007669"/>
    <property type="project" value="TreeGrafter"/>
</dbReference>
<dbReference type="Gene3D" id="6.10.140.140">
    <property type="match status" value="1"/>
</dbReference>
<sequence>MQRCVCYITSPEKTEQEEEEEEMAASQDVAIDFTQEEWECLDLGQRELYRDMMLEKYGNLASLARPGHLSGANEGFQEYKQHGDNTHIPRCMTLGLSCVFRPPSARGPPTGTCSSGCPGAQESTLVARVIGEEAAAGILRSPNPVGVLATAWPGGAGIGGEGLRWWFFPLGITQQRCSASLVVQASSTSIPFAELLPPACPLRMSPHSQPQSSAWVCSPNPTFQDPALVCSGGLPAQAWGAGLWNIFYQRADVPLYKSVDIGKKAYNCSEYSKVCNQSCKLGQQQSIQNVEKHYKSNTCGEIVTKSLNVSSHRKIHTERKPFKCTECGKAFICSSCLTQHQQTHSGERPYKCKECGKVYTCCSNLTQHQVIHTGEKPYRCRECGRAFNRCSYLTVHQRIHTGDTLYKCRECAKAFICGSHLIQHQQIHTEKKTYKCTECDKSFKGRGSLTQYQIIHTGEKQYKCTERGKAFRHSSSLTQH</sequence>
<dbReference type="PANTHER" id="PTHR23226">
    <property type="entry name" value="ZINC FINGER AND SCAN DOMAIN-CONTAINING"/>
    <property type="match status" value="1"/>
</dbReference>
<dbReference type="GeneID" id="104983983"/>
<evidence type="ECO:0000256" key="12">
    <source>
        <dbReference type="PROSITE-ProRule" id="PRU00042"/>
    </source>
</evidence>
<name>A0A6P3GZR7_BISBB</name>
<evidence type="ECO:0000256" key="8">
    <source>
        <dbReference type="ARBA" id="ARBA00023015"/>
    </source>
</evidence>
<evidence type="ECO:0000256" key="4">
    <source>
        <dbReference type="ARBA" id="ARBA00022723"/>
    </source>
</evidence>
<dbReference type="SUPFAM" id="SSF109640">
    <property type="entry name" value="KRAB domain (Kruppel-associated box)"/>
    <property type="match status" value="1"/>
</dbReference>
<evidence type="ECO:0000256" key="11">
    <source>
        <dbReference type="ARBA" id="ARBA00023242"/>
    </source>
</evidence>
<comment type="subcellular location">
    <subcellularLocation>
        <location evidence="2">Nucleus</location>
    </subcellularLocation>
</comment>
<feature type="domain" description="C2H2-type" evidence="13">
    <location>
        <begin position="294"/>
        <end position="321"/>
    </location>
</feature>
<evidence type="ECO:0000256" key="2">
    <source>
        <dbReference type="ARBA" id="ARBA00004123"/>
    </source>
</evidence>
<dbReference type="FunFam" id="3.30.160.60:FF:000206">
    <property type="entry name" value="zinc finger protein 202 isoform X1"/>
    <property type="match status" value="1"/>
</dbReference>
<evidence type="ECO:0000256" key="10">
    <source>
        <dbReference type="ARBA" id="ARBA00023163"/>
    </source>
</evidence>
<dbReference type="OrthoDB" id="9411774at2759"/>
<evidence type="ECO:0000259" key="13">
    <source>
        <dbReference type="PROSITE" id="PS50157"/>
    </source>
</evidence>
<evidence type="ECO:0000313" key="16">
    <source>
        <dbReference type="RefSeq" id="XP_010831855.1"/>
    </source>
</evidence>
<keyword evidence="4" id="KW-0479">Metal-binding</keyword>
<dbReference type="Pfam" id="PF01352">
    <property type="entry name" value="KRAB"/>
    <property type="match status" value="1"/>
</dbReference>
<dbReference type="GO" id="GO:0000981">
    <property type="term" value="F:DNA-binding transcription factor activity, RNA polymerase II-specific"/>
    <property type="evidence" value="ECO:0007669"/>
    <property type="project" value="TreeGrafter"/>
</dbReference>
<keyword evidence="5" id="KW-0677">Repeat</keyword>
<feature type="domain" description="C2H2-type" evidence="13">
    <location>
        <begin position="350"/>
        <end position="377"/>
    </location>
</feature>
<dbReference type="FunFam" id="3.30.160.60:FF:001630">
    <property type="entry name" value="Zinc finger protein 888"/>
    <property type="match status" value="1"/>
</dbReference>
<dbReference type="PANTHER" id="PTHR23226:SF412">
    <property type="entry name" value="ZINC FINGER PROTEIN 983"/>
    <property type="match status" value="1"/>
</dbReference>
<organism evidence="15 16">
    <name type="scientific">Bison bison bison</name>
    <name type="common">North American plains bison</name>
    <dbReference type="NCBI Taxonomy" id="43346"/>
    <lineage>
        <taxon>Eukaryota</taxon>
        <taxon>Metazoa</taxon>
        <taxon>Chordata</taxon>
        <taxon>Craniata</taxon>
        <taxon>Vertebrata</taxon>
        <taxon>Euteleostomi</taxon>
        <taxon>Mammalia</taxon>
        <taxon>Eutheria</taxon>
        <taxon>Laurasiatheria</taxon>
        <taxon>Artiodactyla</taxon>
        <taxon>Ruminantia</taxon>
        <taxon>Pecora</taxon>
        <taxon>Bovidae</taxon>
        <taxon>Bovinae</taxon>
        <taxon>Bison</taxon>
    </lineage>
</organism>
<feature type="domain" description="C2H2-type" evidence="13">
    <location>
        <begin position="462"/>
        <end position="480"/>
    </location>
</feature>
<reference evidence="16" key="1">
    <citation type="submission" date="2025-08" db="UniProtKB">
        <authorList>
            <consortium name="RefSeq"/>
        </authorList>
    </citation>
    <scope>IDENTIFICATION</scope>
    <source>
        <tissue evidence="16">Blood</tissue>
    </source>
</reference>
<dbReference type="FunFam" id="3.30.160.60:FF:000024">
    <property type="entry name" value="zinc finger protein 140 isoform X1"/>
    <property type="match status" value="1"/>
</dbReference>
<dbReference type="PROSITE" id="PS50805">
    <property type="entry name" value="KRAB"/>
    <property type="match status" value="1"/>
</dbReference>
<comment type="function">
    <text evidence="1">May be involved in transcriptional regulation.</text>
</comment>
<evidence type="ECO:0000313" key="15">
    <source>
        <dbReference type="Proteomes" id="UP000515208"/>
    </source>
</evidence>
<evidence type="ECO:0000259" key="14">
    <source>
        <dbReference type="PROSITE" id="PS50805"/>
    </source>
</evidence>
<dbReference type="InterPro" id="IPR013087">
    <property type="entry name" value="Znf_C2H2_type"/>
</dbReference>
<dbReference type="SMART" id="SM00355">
    <property type="entry name" value="ZnF_C2H2"/>
    <property type="match status" value="5"/>
</dbReference>
<feature type="domain" description="C2H2-type" evidence="13">
    <location>
        <begin position="378"/>
        <end position="405"/>
    </location>
</feature>
<dbReference type="RefSeq" id="XP_010831855.1">
    <property type="nucleotide sequence ID" value="XM_010833553.1"/>
</dbReference>
<dbReference type="InterPro" id="IPR036236">
    <property type="entry name" value="Znf_C2H2_sf"/>
</dbReference>
<dbReference type="PROSITE" id="PS50157">
    <property type="entry name" value="ZINC_FINGER_C2H2_2"/>
    <property type="match status" value="7"/>
</dbReference>
<gene>
    <name evidence="16" type="primary">LOC104983983</name>
</gene>
<dbReference type="GO" id="GO:0005634">
    <property type="term" value="C:nucleus"/>
    <property type="evidence" value="ECO:0007669"/>
    <property type="project" value="UniProtKB-SubCell"/>
</dbReference>
<proteinExistence type="inferred from homology"/>
<dbReference type="Pfam" id="PF00096">
    <property type="entry name" value="zf-C2H2"/>
    <property type="match status" value="3"/>
</dbReference>
<dbReference type="Proteomes" id="UP000515208">
    <property type="component" value="Unplaced"/>
</dbReference>